<evidence type="ECO:0000256" key="6">
    <source>
        <dbReference type="SAM" id="Phobius"/>
    </source>
</evidence>
<organism evidence="7 8">
    <name type="scientific">Mucor circinelloides f. lusitanicus</name>
    <name type="common">Mucor racemosus var. lusitanicus</name>
    <dbReference type="NCBI Taxonomy" id="29924"/>
    <lineage>
        <taxon>Eukaryota</taxon>
        <taxon>Fungi</taxon>
        <taxon>Fungi incertae sedis</taxon>
        <taxon>Mucoromycota</taxon>
        <taxon>Mucoromycotina</taxon>
        <taxon>Mucoromycetes</taxon>
        <taxon>Mucorales</taxon>
        <taxon>Mucorineae</taxon>
        <taxon>Mucoraceae</taxon>
        <taxon>Mucor</taxon>
    </lineage>
</organism>
<evidence type="ECO:0000256" key="4">
    <source>
        <dbReference type="ARBA" id="ARBA00023033"/>
    </source>
</evidence>
<dbReference type="GO" id="GO:0005506">
    <property type="term" value="F:iron ion binding"/>
    <property type="evidence" value="ECO:0007669"/>
    <property type="project" value="InterPro"/>
</dbReference>
<keyword evidence="3 5" id="KW-0408">Iron</keyword>
<dbReference type="GO" id="GO:0020037">
    <property type="term" value="F:heme binding"/>
    <property type="evidence" value="ECO:0007669"/>
    <property type="project" value="InterPro"/>
</dbReference>
<keyword evidence="2" id="KW-0560">Oxidoreductase</keyword>
<keyword evidence="4" id="KW-0503">Monooxygenase</keyword>
<dbReference type="Proteomes" id="UP000469890">
    <property type="component" value="Unassembled WGS sequence"/>
</dbReference>
<dbReference type="PANTHER" id="PTHR46300">
    <property type="entry name" value="P450, PUTATIVE (EUROFUNG)-RELATED-RELATED"/>
    <property type="match status" value="1"/>
</dbReference>
<evidence type="ECO:0000256" key="5">
    <source>
        <dbReference type="PIRSR" id="PIRSR602401-1"/>
    </source>
</evidence>
<dbReference type="Gene3D" id="1.10.630.10">
    <property type="entry name" value="Cytochrome P450"/>
    <property type="match status" value="1"/>
</dbReference>
<dbReference type="PANTHER" id="PTHR46300:SF2">
    <property type="entry name" value="CYTOCHROME P450 MONOOXYGENASE ALNH-RELATED"/>
    <property type="match status" value="1"/>
</dbReference>
<evidence type="ECO:0000313" key="8">
    <source>
        <dbReference type="Proteomes" id="UP000469890"/>
    </source>
</evidence>
<dbReference type="AlphaFoldDB" id="A0A8H4BG50"/>
<comment type="cofactor">
    <cofactor evidence="5">
        <name>heme</name>
        <dbReference type="ChEBI" id="CHEBI:30413"/>
    </cofactor>
</comment>
<reference evidence="7 8" key="1">
    <citation type="submission" date="2019-09" db="EMBL/GenBank/DDBJ databases">
        <authorList>
            <consortium name="DOE Joint Genome Institute"/>
            <person name="Mondo S.J."/>
            <person name="Navarro-Mendoza M.I."/>
            <person name="Perez-Arques C."/>
            <person name="Panchal S."/>
            <person name="Nicolas F.E."/>
            <person name="Ganguly P."/>
            <person name="Pangilinan J."/>
            <person name="Grigoriev I."/>
            <person name="Heitman J."/>
            <person name="Sanya K."/>
            <person name="Garre V."/>
        </authorList>
    </citation>
    <scope>NUCLEOTIDE SEQUENCE [LARGE SCALE GENOMIC DNA]</scope>
    <source>
        <strain evidence="7 8">MU402</strain>
    </source>
</reference>
<evidence type="ECO:0000256" key="3">
    <source>
        <dbReference type="ARBA" id="ARBA00023004"/>
    </source>
</evidence>
<accession>A0A8H4BG50</accession>
<gene>
    <name evidence="7" type="ORF">FB192DRAFT_1328196</name>
</gene>
<sequence>MLNYSNLLEKYREKEALGRFVPIACAALATTVVAMYGIKTLLGNRRGATSEIKKYRMIPTPSGSVFYFGHKLLLGDIPAHKIAEWHKELGPILRVKMGSEDWIYVADAGMAHELFALEDNLESSSPHFICGDGIYGGKEAYGTDLATLHQEAQKTVELLIKKTQQHGSVNPLSFIRSNAINITLATAFGQQGARSLHDPLYRYLMYKNDLHPQYPSIWKPWSWMSHLRRLFSKETTSMDALYAPLRRVVQRARTSDQDNMVKRIDLLKEEYVIDERDVTVITGELLVAGTMALSSATAWTLAILCHHPDVQHNLAREIDNFIIKYYRFPTFDDLAELPYSNALLKESLRFRLPVYFGIPRKATKDVVCRNYLIPKGSTIVGNIYAISNDNYVIQNPEKFLPERFQYDSRTLHAGANEGPEEHCAFGWQKRICPGISLAETQMFNIVTKVMSRCTIEPDIASNGQAVYPNLDDVRSAGATVVPGPFKLRFVERDDRRIV</sequence>
<comment type="caution">
    <text evidence="7">The sequence shown here is derived from an EMBL/GenBank/DDBJ whole genome shotgun (WGS) entry which is preliminary data.</text>
</comment>
<name>A0A8H4BG50_MUCCL</name>
<dbReference type="InterPro" id="IPR036396">
    <property type="entry name" value="Cyt_P450_sf"/>
</dbReference>
<evidence type="ECO:0000256" key="1">
    <source>
        <dbReference type="ARBA" id="ARBA00022723"/>
    </source>
</evidence>
<dbReference type="InterPro" id="IPR050364">
    <property type="entry name" value="Cytochrome_P450_fung"/>
</dbReference>
<dbReference type="GO" id="GO:0016705">
    <property type="term" value="F:oxidoreductase activity, acting on paired donors, with incorporation or reduction of molecular oxygen"/>
    <property type="evidence" value="ECO:0007669"/>
    <property type="project" value="InterPro"/>
</dbReference>
<protein>
    <submittedName>
        <fullName evidence="7">Cytochrome P450</fullName>
    </submittedName>
</protein>
<evidence type="ECO:0000256" key="2">
    <source>
        <dbReference type="ARBA" id="ARBA00023002"/>
    </source>
</evidence>
<keyword evidence="6" id="KW-0472">Membrane</keyword>
<keyword evidence="1 5" id="KW-0479">Metal-binding</keyword>
<feature type="binding site" description="axial binding residue" evidence="5">
    <location>
        <position position="432"/>
    </location>
    <ligand>
        <name>heme</name>
        <dbReference type="ChEBI" id="CHEBI:30413"/>
    </ligand>
    <ligandPart>
        <name>Fe</name>
        <dbReference type="ChEBI" id="CHEBI:18248"/>
    </ligandPart>
</feature>
<dbReference type="GO" id="GO:0004497">
    <property type="term" value="F:monooxygenase activity"/>
    <property type="evidence" value="ECO:0007669"/>
    <property type="project" value="UniProtKB-KW"/>
</dbReference>
<dbReference type="EMBL" id="JAAECE010000005">
    <property type="protein sequence ID" value="KAF1800786.1"/>
    <property type="molecule type" value="Genomic_DNA"/>
</dbReference>
<keyword evidence="5" id="KW-0349">Heme</keyword>
<dbReference type="SUPFAM" id="SSF48264">
    <property type="entry name" value="Cytochrome P450"/>
    <property type="match status" value="1"/>
</dbReference>
<evidence type="ECO:0000313" key="7">
    <source>
        <dbReference type="EMBL" id="KAF1800786.1"/>
    </source>
</evidence>
<keyword evidence="6" id="KW-1133">Transmembrane helix</keyword>
<dbReference type="InterPro" id="IPR002401">
    <property type="entry name" value="Cyt_P450_E_grp-I"/>
</dbReference>
<dbReference type="Pfam" id="PF00067">
    <property type="entry name" value="p450"/>
    <property type="match status" value="1"/>
</dbReference>
<proteinExistence type="predicted"/>
<feature type="transmembrane region" description="Helical" evidence="6">
    <location>
        <begin position="20"/>
        <end position="38"/>
    </location>
</feature>
<dbReference type="InterPro" id="IPR001128">
    <property type="entry name" value="Cyt_P450"/>
</dbReference>
<keyword evidence="6" id="KW-0812">Transmembrane</keyword>
<dbReference type="PRINTS" id="PR00463">
    <property type="entry name" value="EP450I"/>
</dbReference>